<evidence type="ECO:0000259" key="2">
    <source>
        <dbReference type="Pfam" id="PF07486"/>
    </source>
</evidence>
<dbReference type="STRING" id="655353.SAMN04488056_103159"/>
<accession>A0A1I5EEX9</accession>
<proteinExistence type="predicted"/>
<feature type="compositionally biased region" description="Polar residues" evidence="1">
    <location>
        <begin position="309"/>
        <end position="320"/>
    </location>
</feature>
<reference evidence="3 4" key="1">
    <citation type="submission" date="2016-10" db="EMBL/GenBank/DDBJ databases">
        <authorList>
            <person name="de Groot N.N."/>
        </authorList>
    </citation>
    <scope>NUCLEOTIDE SEQUENCE [LARGE SCALE GENOMIC DNA]</scope>
    <source>
        <strain evidence="3 4">CGMCC 1.9157</strain>
    </source>
</reference>
<feature type="domain" description="Cell wall hydrolase SleB" evidence="2">
    <location>
        <begin position="433"/>
        <end position="543"/>
    </location>
</feature>
<sequence>MSKSLLGQKSLGLTTCLMISTGLVLSFTQSLDEDRSAAVSLADLREQGWTGEIFTQTTTPEQAVARLKASTQPTIPPVPKALSAARQFNKGTYIQMSEPSGKDKLLKTRETYQIAKYSDLEETFNVNNDGKGDRRRRWSFEPFKVSHGRRDIAMNWSGSVWHMASPMAEESNDALPKLVFAPADDLRLVMADAHQFLKTETITTGPAIMVAQNGVADPAMQDTDPMVTGSTAMAYAPTGDSTEAPFEAILTEQRKGAISEDNQVTVLDAIDDLNSVDENEAAEEETTQAPVLASIAPINALPRVRVPFSGSSDDSSQNAKVSKPLDISPIVAEAEKREQQVADSKDEEDIPPTLALSRERHAELKLARLADDDKEEKTKKKSRWASWFNFSSKKAKIDARGEHAWVTNKLPKSSYTKKQKTCLANAIYFESRSEPEDGQIAVGQVVLNRVKNPAYPNSICGVVYQNQHKRNACQFSFACDGIPDRVRSKKAWELAQKLADEVVNEEVWLKSVGSSTHYHATYVHPKWARTMKKRKKIGLHIFYKTYGGGWS</sequence>
<protein>
    <submittedName>
        <fullName evidence="3">Cell wall hydrolase CwlJ, involved in spore germination</fullName>
    </submittedName>
</protein>
<dbReference type="GO" id="GO:0016787">
    <property type="term" value="F:hydrolase activity"/>
    <property type="evidence" value="ECO:0007669"/>
    <property type="project" value="UniProtKB-KW"/>
</dbReference>
<dbReference type="InterPro" id="IPR011105">
    <property type="entry name" value="Cell_wall_hydrolase_SleB"/>
</dbReference>
<dbReference type="EMBL" id="FOVR01000003">
    <property type="protein sequence ID" value="SFO10089.1"/>
    <property type="molecule type" value="Genomic_DNA"/>
</dbReference>
<organism evidence="3 4">
    <name type="scientific">Cohaesibacter marisflavi</name>
    <dbReference type="NCBI Taxonomy" id="655353"/>
    <lineage>
        <taxon>Bacteria</taxon>
        <taxon>Pseudomonadati</taxon>
        <taxon>Pseudomonadota</taxon>
        <taxon>Alphaproteobacteria</taxon>
        <taxon>Hyphomicrobiales</taxon>
        <taxon>Cohaesibacteraceae</taxon>
    </lineage>
</organism>
<gene>
    <name evidence="3" type="ORF">SAMN04488056_103159</name>
</gene>
<keyword evidence="4" id="KW-1185">Reference proteome</keyword>
<dbReference type="Gene3D" id="1.10.10.2520">
    <property type="entry name" value="Cell wall hydrolase SleB, domain 1"/>
    <property type="match status" value="1"/>
</dbReference>
<evidence type="ECO:0000256" key="1">
    <source>
        <dbReference type="SAM" id="MobiDB-lite"/>
    </source>
</evidence>
<keyword evidence="3" id="KW-0378">Hydrolase</keyword>
<evidence type="ECO:0000313" key="3">
    <source>
        <dbReference type="EMBL" id="SFO10089.1"/>
    </source>
</evidence>
<name>A0A1I5EEX9_9HYPH</name>
<dbReference type="AlphaFoldDB" id="A0A1I5EEX9"/>
<feature type="region of interest" description="Disordered" evidence="1">
    <location>
        <begin position="308"/>
        <end position="329"/>
    </location>
</feature>
<dbReference type="InterPro" id="IPR042047">
    <property type="entry name" value="SleB_dom1"/>
</dbReference>
<dbReference type="Pfam" id="PF07486">
    <property type="entry name" value="Hydrolase_2"/>
    <property type="match status" value="1"/>
</dbReference>
<evidence type="ECO:0000313" key="4">
    <source>
        <dbReference type="Proteomes" id="UP000199236"/>
    </source>
</evidence>
<dbReference type="Proteomes" id="UP000199236">
    <property type="component" value="Unassembled WGS sequence"/>
</dbReference>